<evidence type="ECO:0000256" key="1">
    <source>
        <dbReference type="SAM" id="MobiDB-lite"/>
    </source>
</evidence>
<feature type="compositionally biased region" description="Basic and acidic residues" evidence="1">
    <location>
        <begin position="175"/>
        <end position="194"/>
    </location>
</feature>
<accession>A0A427XWV1</accession>
<proteinExistence type="predicted"/>
<comment type="caution">
    <text evidence="3">The sequence shown here is derived from an EMBL/GenBank/DDBJ whole genome shotgun (WGS) entry which is preliminary data.</text>
</comment>
<feature type="compositionally biased region" description="Acidic residues" evidence="1">
    <location>
        <begin position="55"/>
        <end position="64"/>
    </location>
</feature>
<dbReference type="GeneID" id="39591532"/>
<dbReference type="RefSeq" id="XP_028477265.1">
    <property type="nucleotide sequence ID" value="XM_028622373.1"/>
</dbReference>
<feature type="region of interest" description="Disordered" evidence="1">
    <location>
        <begin position="175"/>
        <end position="245"/>
    </location>
</feature>
<feature type="domain" description="INO80 complex subunit B-like conserved region" evidence="2">
    <location>
        <begin position="172"/>
        <end position="270"/>
    </location>
</feature>
<evidence type="ECO:0000313" key="4">
    <source>
        <dbReference type="Proteomes" id="UP000279236"/>
    </source>
</evidence>
<name>A0A427XWV1_9TREE</name>
<dbReference type="AlphaFoldDB" id="A0A427XWV1"/>
<gene>
    <name evidence="3" type="ORF">EHS24_006989</name>
</gene>
<dbReference type="OrthoDB" id="2021186at2759"/>
<dbReference type="InterPro" id="IPR029523">
    <property type="entry name" value="INO80B/Ies2"/>
</dbReference>
<dbReference type="GO" id="GO:0006338">
    <property type="term" value="P:chromatin remodeling"/>
    <property type="evidence" value="ECO:0007669"/>
    <property type="project" value="InterPro"/>
</dbReference>
<evidence type="ECO:0000259" key="2">
    <source>
        <dbReference type="SMART" id="SM01406"/>
    </source>
</evidence>
<feature type="compositionally biased region" description="Acidic residues" evidence="1">
    <location>
        <begin position="117"/>
        <end position="130"/>
    </location>
</feature>
<dbReference type="EMBL" id="RSCE01000004">
    <property type="protein sequence ID" value="RSH83313.1"/>
    <property type="molecule type" value="Genomic_DNA"/>
</dbReference>
<dbReference type="Proteomes" id="UP000279236">
    <property type="component" value="Unassembled WGS sequence"/>
</dbReference>
<protein>
    <recommendedName>
        <fullName evidence="2">INO80 complex subunit B-like conserved region domain-containing protein</fullName>
    </recommendedName>
</protein>
<dbReference type="PANTHER" id="PTHR21561:SF12">
    <property type="entry name" value="INO80 COMPLEX SUBUNIT B"/>
    <property type="match status" value="1"/>
</dbReference>
<sequence length="332" mass="36196">MPVPAAARRAKRVIESESPSESSVVEDAEEDDVEEDELDDDSDDQLGASSAVPSDNDDGDEDFDAATPEPQVKIKLRVTSAGRGRGRGRGGARGGGAAAVATRAVSTATKRKREPTPEEEEEDEFEDEEGGAISPSKMTARQRARQNKDLQETLIALPDGLPKIKPILTEAERLQKREEMARRRKRQNEQRLQDEQDQTINRLLRAQTGRSRTKLDNASPMPDDSVRGSGAPSGMNSPVRRIQPPAEGVHYRNVMEGDKLVLSISVPPGRDEWIAIGSTEEEDSKPKLGAGKEGQCGVKGCSEKRKYRCVAKFEVGGCSMAHLKEVEKGLKA</sequence>
<reference evidence="3 4" key="1">
    <citation type="submission" date="2018-11" db="EMBL/GenBank/DDBJ databases">
        <title>Genome sequence of Apiotrichum porosum DSM 27194.</title>
        <authorList>
            <person name="Aliyu H."/>
            <person name="Gorte O."/>
            <person name="Ochsenreither K."/>
        </authorList>
    </citation>
    <scope>NUCLEOTIDE SEQUENCE [LARGE SCALE GENOMIC DNA]</scope>
    <source>
        <strain evidence="3 4">DSM 27194</strain>
    </source>
</reference>
<evidence type="ECO:0000313" key="3">
    <source>
        <dbReference type="EMBL" id="RSH83313.1"/>
    </source>
</evidence>
<dbReference type="InterPro" id="IPR006880">
    <property type="entry name" value="INO80B_C"/>
</dbReference>
<organism evidence="3 4">
    <name type="scientific">Apiotrichum porosum</name>
    <dbReference type="NCBI Taxonomy" id="105984"/>
    <lineage>
        <taxon>Eukaryota</taxon>
        <taxon>Fungi</taxon>
        <taxon>Dikarya</taxon>
        <taxon>Basidiomycota</taxon>
        <taxon>Agaricomycotina</taxon>
        <taxon>Tremellomycetes</taxon>
        <taxon>Trichosporonales</taxon>
        <taxon>Trichosporonaceae</taxon>
        <taxon>Apiotrichum</taxon>
    </lineage>
</organism>
<dbReference type="GO" id="GO:0031011">
    <property type="term" value="C:Ino80 complex"/>
    <property type="evidence" value="ECO:0007669"/>
    <property type="project" value="InterPro"/>
</dbReference>
<feature type="compositionally biased region" description="Low complexity" evidence="1">
    <location>
        <begin position="98"/>
        <end position="108"/>
    </location>
</feature>
<dbReference type="SMART" id="SM01406">
    <property type="entry name" value="PAPA-1"/>
    <property type="match status" value="1"/>
</dbReference>
<feature type="region of interest" description="Disordered" evidence="1">
    <location>
        <begin position="1"/>
        <end position="146"/>
    </location>
</feature>
<dbReference type="Pfam" id="PF04795">
    <property type="entry name" value="PAPA-1"/>
    <property type="match status" value="1"/>
</dbReference>
<keyword evidence="4" id="KW-1185">Reference proteome</keyword>
<dbReference type="STRING" id="105984.A0A427XWV1"/>
<feature type="compositionally biased region" description="Acidic residues" evidence="1">
    <location>
        <begin position="24"/>
        <end position="44"/>
    </location>
</feature>
<dbReference type="PANTHER" id="PTHR21561">
    <property type="entry name" value="INO80 COMPLEX SUBUNIT B"/>
    <property type="match status" value="1"/>
</dbReference>